<keyword evidence="4" id="KW-0472">Membrane</keyword>
<dbReference type="PANTHER" id="PTHR30026">
    <property type="entry name" value="OUTER MEMBRANE PROTEIN TOLC"/>
    <property type="match status" value="1"/>
</dbReference>
<sequence>MQQALHKAPALLHAQGDVTAAERELALVRQSLSMPQLTVSALPIGLFEDSVQGHVTLSAGLSLPTGTTVRLSYTGSISYTASSFRGALSGELVQPLLFDFSLTDAALDLYRRTEALGEAKQTLAEVQHQVTLDVLSALLDLTVARESIAIAQARVALSQKLFSEVRRRVQSGQAGQTDLLAAQIELRQRELELATLQRDFALAQEKLFATYGLEKTLTWQAPTVKDELKDFAEVLLHLEITPEVVGKDARVRRAAQQVAQAERLLKKAQQDALPQVGLTLTYDDQSAGWGVGITLRHSFLTDQSLKREEAQQALITAQRTLDSVKETVRLELLAQKNSLQEAYSQLEVLALKEELLQLQHAMKQQQFERGLLSPMDWEAFLIEEREFENERRAALYRLAIAYLRYKNSWGLSFSLKEVFDE</sequence>
<protein>
    <recommendedName>
        <fullName evidence="8">Outer membrane efflux protein</fullName>
    </recommendedName>
</protein>
<evidence type="ECO:0000256" key="5">
    <source>
        <dbReference type="ARBA" id="ARBA00023237"/>
    </source>
</evidence>
<dbReference type="GO" id="GO:0015288">
    <property type="term" value="F:porin activity"/>
    <property type="evidence" value="ECO:0007669"/>
    <property type="project" value="TreeGrafter"/>
</dbReference>
<dbReference type="GO" id="GO:1990281">
    <property type="term" value="C:efflux pump complex"/>
    <property type="evidence" value="ECO:0007669"/>
    <property type="project" value="TreeGrafter"/>
</dbReference>
<name>H5S8K0_9BACT</name>
<dbReference type="AlphaFoldDB" id="H5S8K0"/>
<dbReference type="GO" id="GO:0009279">
    <property type="term" value="C:cell outer membrane"/>
    <property type="evidence" value="ECO:0007669"/>
    <property type="project" value="UniProtKB-SubCell"/>
</dbReference>
<proteinExistence type="predicted"/>
<comment type="subcellular location">
    <subcellularLocation>
        <location evidence="1">Cell outer membrane</location>
    </subcellularLocation>
</comment>
<evidence type="ECO:0000313" key="7">
    <source>
        <dbReference type="EMBL" id="BAL52486.1"/>
    </source>
</evidence>
<reference evidence="7" key="2">
    <citation type="journal article" date="2012" name="PLoS ONE">
        <title>A Deeply Branching Thermophilic Bacterium with an Ancient Acetyl-CoA Pathway Dominates a Subsurface Ecosystem.</title>
        <authorList>
            <person name="Takami H."/>
            <person name="Noguchi H."/>
            <person name="Takaki Y."/>
            <person name="Uchiyama I."/>
            <person name="Toyoda A."/>
            <person name="Nishi S."/>
            <person name="Chee G.-J."/>
            <person name="Arai W."/>
            <person name="Nunoura T."/>
            <person name="Itoh T."/>
            <person name="Hattori M."/>
            <person name="Takai K."/>
        </authorList>
    </citation>
    <scope>NUCLEOTIDE SEQUENCE</scope>
</reference>
<evidence type="ECO:0000256" key="3">
    <source>
        <dbReference type="ARBA" id="ARBA00022692"/>
    </source>
</evidence>
<dbReference type="SUPFAM" id="SSF56954">
    <property type="entry name" value="Outer membrane efflux proteins (OEP)"/>
    <property type="match status" value="1"/>
</dbReference>
<organism evidence="7">
    <name type="scientific">uncultured Acetothermia bacterium</name>
    <dbReference type="NCBI Taxonomy" id="236499"/>
    <lineage>
        <taxon>Bacteria</taxon>
        <taxon>Candidatus Bipolaricaulota</taxon>
        <taxon>environmental samples</taxon>
    </lineage>
</organism>
<keyword evidence="2" id="KW-1134">Transmembrane beta strand</keyword>
<keyword evidence="3" id="KW-0812">Transmembrane</keyword>
<evidence type="ECO:0000256" key="4">
    <source>
        <dbReference type="ARBA" id="ARBA00023136"/>
    </source>
</evidence>
<keyword evidence="6" id="KW-0175">Coiled coil</keyword>
<gene>
    <name evidence="7" type="ORF">HGMM_F01E02C29</name>
</gene>
<dbReference type="EMBL" id="AP011629">
    <property type="protein sequence ID" value="BAL52486.1"/>
    <property type="molecule type" value="Genomic_DNA"/>
</dbReference>
<dbReference type="PANTHER" id="PTHR30026:SF20">
    <property type="entry name" value="OUTER MEMBRANE PROTEIN TOLC"/>
    <property type="match status" value="1"/>
</dbReference>
<dbReference type="GO" id="GO:0015562">
    <property type="term" value="F:efflux transmembrane transporter activity"/>
    <property type="evidence" value="ECO:0007669"/>
    <property type="project" value="InterPro"/>
</dbReference>
<feature type="coiled-coil region" evidence="6">
    <location>
        <begin position="179"/>
        <end position="206"/>
    </location>
</feature>
<evidence type="ECO:0008006" key="8">
    <source>
        <dbReference type="Google" id="ProtNLM"/>
    </source>
</evidence>
<evidence type="ECO:0000256" key="1">
    <source>
        <dbReference type="ARBA" id="ARBA00004442"/>
    </source>
</evidence>
<keyword evidence="5" id="KW-0998">Cell outer membrane</keyword>
<feature type="coiled-coil region" evidence="6">
    <location>
        <begin position="307"/>
        <end position="368"/>
    </location>
</feature>
<dbReference type="Gene3D" id="1.20.1600.10">
    <property type="entry name" value="Outer membrane efflux proteins (OEP)"/>
    <property type="match status" value="1"/>
</dbReference>
<evidence type="ECO:0000256" key="2">
    <source>
        <dbReference type="ARBA" id="ARBA00022452"/>
    </source>
</evidence>
<dbReference type="InterPro" id="IPR051906">
    <property type="entry name" value="TolC-like"/>
</dbReference>
<accession>H5S8K0</accession>
<evidence type="ECO:0000256" key="6">
    <source>
        <dbReference type="SAM" id="Coils"/>
    </source>
</evidence>
<reference evidence="7" key="1">
    <citation type="journal article" date="2005" name="Environ. Microbiol.">
        <title>Genetic and functional properties of uncultivated thermophilic crenarchaeotes from a subsurface gold mine as revealed by analysis of genome fragments.</title>
        <authorList>
            <person name="Nunoura T."/>
            <person name="Hirayama H."/>
            <person name="Takami H."/>
            <person name="Oida H."/>
            <person name="Nishi S."/>
            <person name="Shimamura S."/>
            <person name="Suzuki Y."/>
            <person name="Inagaki F."/>
            <person name="Takai K."/>
            <person name="Nealson K.H."/>
            <person name="Horikoshi K."/>
        </authorList>
    </citation>
    <scope>NUCLEOTIDE SEQUENCE</scope>
</reference>